<keyword evidence="2" id="KW-1185">Reference proteome</keyword>
<evidence type="ECO:0000313" key="2">
    <source>
        <dbReference type="Proteomes" id="UP001247307"/>
    </source>
</evidence>
<dbReference type="Pfam" id="PF05960">
    <property type="entry name" value="DUF885"/>
    <property type="match status" value="1"/>
</dbReference>
<accession>A0AAE3YIE2</accession>
<dbReference type="Proteomes" id="UP001247307">
    <property type="component" value="Unassembled WGS sequence"/>
</dbReference>
<evidence type="ECO:0000313" key="1">
    <source>
        <dbReference type="EMBL" id="MDR6892586.1"/>
    </source>
</evidence>
<dbReference type="PANTHER" id="PTHR33361:SF2">
    <property type="entry name" value="DUF885 DOMAIN-CONTAINING PROTEIN"/>
    <property type="match status" value="1"/>
</dbReference>
<protein>
    <submittedName>
        <fullName evidence="1">Uncharacterized protein (DUF885 family)</fullName>
    </submittedName>
</protein>
<dbReference type="AlphaFoldDB" id="A0AAE3YIE2"/>
<dbReference type="EMBL" id="JAVDUI010000001">
    <property type="protein sequence ID" value="MDR6892586.1"/>
    <property type="molecule type" value="Genomic_DNA"/>
</dbReference>
<organism evidence="1 2">
    <name type="scientific">Falsarthrobacter nasiphocae</name>
    <dbReference type="NCBI Taxonomy" id="189863"/>
    <lineage>
        <taxon>Bacteria</taxon>
        <taxon>Bacillati</taxon>
        <taxon>Actinomycetota</taxon>
        <taxon>Actinomycetes</taxon>
        <taxon>Micrococcales</taxon>
        <taxon>Micrococcaceae</taxon>
        <taxon>Falsarthrobacter</taxon>
    </lineage>
</organism>
<gene>
    <name evidence="1" type="ORF">J2S35_001526</name>
</gene>
<comment type="caution">
    <text evidence="1">The sequence shown here is derived from an EMBL/GenBank/DDBJ whole genome shotgun (WGS) entry which is preliminary data.</text>
</comment>
<name>A0AAE3YIE2_9MICC</name>
<dbReference type="RefSeq" id="WP_309851834.1">
    <property type="nucleotide sequence ID" value="NZ_BAAAIU010000020.1"/>
</dbReference>
<dbReference type="PANTHER" id="PTHR33361">
    <property type="entry name" value="GLR0591 PROTEIN"/>
    <property type="match status" value="1"/>
</dbReference>
<proteinExistence type="predicted"/>
<sequence length="569" mass="62414">MDIVNHATPSPIDELAEAHAARVLELSPETATSMGIPGRETEYGDYSPTGLDAYADLCRETLAALAELAPSTENEAVTKDAMLERLGLDIESHEALDPHSSLNNIASPAQEIRAIFDLMPQESAEDFSHIAGRLANVPAAIDGYTASLRYAADRGAVSARRQVAVVIEQSRAYGAEDGFFTALAARGAEAHPELAESLREGAQAANAAYARLVEFLEGTLMPLAPHKDAVGREAYARGSRRFLGETVDLEETYAWGIEVLADIVAEQEALACEIKPGASIEEAKAILNADPSRVLHGTDALREWMQGISDTAVAELGREQFDIPEPLRTLECCIAPTQDGGVYYTGPSSDFARPGRMWWSVPPGETEFTTWGETSTVYHEGVPGHHLQVGTATYLKDTLNTWRRDLCWTSGYGEGWALYAERLMDELGYLSDPGDRMGMLDAQRMRAARVVFDIGVHLELEMPREWQERTGQRVWTPEIGKQFLDEHLEGSEGTRSFEFVRYLGWPGQAPSYKVGQRVWDELRREAAEREGESFDVKAFHSRALSLGSLPLSTLVKAMRGELAVEAPGA</sequence>
<reference evidence="1" key="1">
    <citation type="submission" date="2023-07" db="EMBL/GenBank/DDBJ databases">
        <title>Sequencing the genomes of 1000 actinobacteria strains.</title>
        <authorList>
            <person name="Klenk H.-P."/>
        </authorList>
    </citation>
    <scope>NUCLEOTIDE SEQUENCE</scope>
    <source>
        <strain evidence="1">DSM 13988</strain>
    </source>
</reference>
<dbReference type="InterPro" id="IPR010281">
    <property type="entry name" value="DUF885"/>
</dbReference>